<proteinExistence type="predicted"/>
<gene>
    <name evidence="1" type="ORF">XAT740_LOCUS56016</name>
</gene>
<dbReference type="EMBL" id="CAJNOR010010768">
    <property type="protein sequence ID" value="CAF1656511.1"/>
    <property type="molecule type" value="Genomic_DNA"/>
</dbReference>
<dbReference type="Proteomes" id="UP000663828">
    <property type="component" value="Unassembled WGS sequence"/>
</dbReference>
<feature type="non-terminal residue" evidence="1">
    <location>
        <position position="1"/>
    </location>
</feature>
<dbReference type="AlphaFoldDB" id="A0A816F4S9"/>
<accession>A0A816F4S9</accession>
<comment type="caution">
    <text evidence="1">The sequence shown here is derived from an EMBL/GenBank/DDBJ whole genome shotgun (WGS) entry which is preliminary data.</text>
</comment>
<sequence>HPRVRHLVTRLRIDDYMHLNELVLILLANDQNNNDILFPRLKRFDLWGWYEDTHLSTFLCHPSLFTLRHVNINMDRCLFNYLNMNILLQCTSLQLKIAPLETLKLIYRTVNPPPIAERVKTFQTTIGSWLRVLPIDRPIMVWNSLVQLTLSISERTILWLLLDTCPMPSLILLDVTFEYDANPRYPVDKLTIMNGTSNFVELRTLRLKNSPFGFIQRLLDSFNMSRIDTVSFINIYDNAQANSVCSNDAWSRLITSRLPHLHQFELKVLIDPIPLPAAIDRLIQSFCFDPVLSSWPVSAFIDERFNHSRDFAHLKEASRLVLHTLPYPGRRDVMDELWNFDIVSKRREALRTASHIGRHINWYVNETIQYDESFKLLSKLMTRRVRSIRLVYSAVDESEPKEKQQENGIGSLPTLCCDIVELKLKFDRTPSATKINLVECLFAQLAPFIRKLELDAADIEDGRWLLWQALLARQRITHLDIRFKSALNNDFSPVKQISSTFPYLTHLSVTGIYMQPDSLVRVAVELLCLWPHTTHIQRLRLGYLYPKKNYFQYENVKYINTALLRSLAVYEPSTQLSHRFHQNSLLIWR</sequence>
<reference evidence="1" key="1">
    <citation type="submission" date="2021-02" db="EMBL/GenBank/DDBJ databases">
        <authorList>
            <person name="Nowell W R."/>
        </authorList>
    </citation>
    <scope>NUCLEOTIDE SEQUENCE</scope>
</reference>
<keyword evidence="2" id="KW-1185">Reference proteome</keyword>
<evidence type="ECO:0000313" key="2">
    <source>
        <dbReference type="Proteomes" id="UP000663828"/>
    </source>
</evidence>
<organism evidence="1 2">
    <name type="scientific">Adineta ricciae</name>
    <name type="common">Rotifer</name>
    <dbReference type="NCBI Taxonomy" id="249248"/>
    <lineage>
        <taxon>Eukaryota</taxon>
        <taxon>Metazoa</taxon>
        <taxon>Spiralia</taxon>
        <taxon>Gnathifera</taxon>
        <taxon>Rotifera</taxon>
        <taxon>Eurotatoria</taxon>
        <taxon>Bdelloidea</taxon>
        <taxon>Adinetida</taxon>
        <taxon>Adinetidae</taxon>
        <taxon>Adineta</taxon>
    </lineage>
</organism>
<evidence type="ECO:0000313" key="1">
    <source>
        <dbReference type="EMBL" id="CAF1656511.1"/>
    </source>
</evidence>
<name>A0A816F4S9_ADIRI</name>
<protein>
    <submittedName>
        <fullName evidence="1">Uncharacterized protein</fullName>
    </submittedName>
</protein>